<evidence type="ECO:0000259" key="2">
    <source>
        <dbReference type="Pfam" id="PF13556"/>
    </source>
</evidence>
<dbReference type="InterPro" id="IPR025736">
    <property type="entry name" value="PucR_C-HTH_dom"/>
</dbReference>
<reference evidence="3 4" key="1">
    <citation type="submission" date="2019-08" db="EMBL/GenBank/DDBJ databases">
        <title>Bacterial whole genome sequence for Glaciihabitans sp. CHu50b-6-2.</title>
        <authorList>
            <person name="Jin L."/>
        </authorList>
    </citation>
    <scope>NUCLEOTIDE SEQUENCE [LARGE SCALE GENOMIC DNA]</scope>
    <source>
        <strain evidence="3 4">CHu50b-6-2</strain>
    </source>
</reference>
<dbReference type="PANTHER" id="PTHR33744">
    <property type="entry name" value="CARBOHYDRATE DIACID REGULATOR"/>
    <property type="match status" value="1"/>
</dbReference>
<evidence type="ECO:0000313" key="3">
    <source>
        <dbReference type="EMBL" id="TXN29171.1"/>
    </source>
</evidence>
<dbReference type="InterPro" id="IPR012914">
    <property type="entry name" value="PucR_dom"/>
</dbReference>
<organism evidence="3 4">
    <name type="scientific">Lacisediminihabitans profunda</name>
    <dbReference type="NCBI Taxonomy" id="2594790"/>
    <lineage>
        <taxon>Bacteria</taxon>
        <taxon>Bacillati</taxon>
        <taxon>Actinomycetota</taxon>
        <taxon>Actinomycetes</taxon>
        <taxon>Micrococcales</taxon>
        <taxon>Microbacteriaceae</taxon>
        <taxon>Lacisediminihabitans</taxon>
    </lineage>
</organism>
<keyword evidence="4" id="KW-1185">Reference proteome</keyword>
<accession>A0A5C8UMM7</accession>
<dbReference type="RefSeq" id="WP_147784191.1">
    <property type="nucleotide sequence ID" value="NZ_VRMG01000009.1"/>
</dbReference>
<feature type="domain" description="Purine catabolism PurC-like" evidence="1">
    <location>
        <begin position="28"/>
        <end position="121"/>
    </location>
</feature>
<evidence type="ECO:0000313" key="4">
    <source>
        <dbReference type="Proteomes" id="UP000321379"/>
    </source>
</evidence>
<dbReference type="InterPro" id="IPR051448">
    <property type="entry name" value="CdaR-like_regulators"/>
</dbReference>
<dbReference type="Proteomes" id="UP000321379">
    <property type="component" value="Unassembled WGS sequence"/>
</dbReference>
<feature type="domain" description="PucR C-terminal helix-turn-helix" evidence="2">
    <location>
        <begin position="443"/>
        <end position="500"/>
    </location>
</feature>
<sequence length="505" mass="51867">MVTLEQLCERLSGELRPAAPGPIGRHALTGVHISELADPTPYLEGGELLLTTGIPLTGGAVAIRDYVGRLAAKGVSALGLGLGAGTDLVDQELVSACADAGLPLLLVPEAVPFMHVSRGFWQLVGRSEQADLASRLSLQTALARAATRDNAAQAIVTSLAQGLGGWAAYLPADDGTETVWPANAADVVPRLRLESARLNLVGTYSAATFPLNGTDVVEHSIVVGRRTVGFLAVGAGRGLRKADRQLILTSCMLLSLTAQRAQEASRVEAELGGVIAALVLAGHVDAARLAAEHSGMPPLGDFARVFALRGEGVEALDSPDLGAIVGSLAATGPNSDLTPAGLRDRVSASMLRAAMGGIRVVILPEATAGGATESAPGGGTPRGDFAGALSAPLPLQAVAAAVGPVSFACRSARAGTVVAVTDAADDRGAAWLDALGRHPRGDLTETVRCYLAHRGQWESTARELGIHRNSLRHRIAVATELVGADLTDPDTAATLWVALRRPEAG</sequence>
<dbReference type="InterPro" id="IPR042070">
    <property type="entry name" value="PucR_C-HTH_sf"/>
</dbReference>
<protein>
    <submittedName>
        <fullName evidence="3">PucR family transcriptional regulator</fullName>
    </submittedName>
</protein>
<dbReference type="Gene3D" id="1.10.10.2840">
    <property type="entry name" value="PucR C-terminal helix-turn-helix domain"/>
    <property type="match status" value="1"/>
</dbReference>
<gene>
    <name evidence="3" type="ORF">FVP33_13375</name>
</gene>
<dbReference type="PANTHER" id="PTHR33744:SF1">
    <property type="entry name" value="DNA-BINDING TRANSCRIPTIONAL ACTIVATOR ADER"/>
    <property type="match status" value="1"/>
</dbReference>
<proteinExistence type="predicted"/>
<comment type="caution">
    <text evidence="3">The sequence shown here is derived from an EMBL/GenBank/DDBJ whole genome shotgun (WGS) entry which is preliminary data.</text>
</comment>
<dbReference type="EMBL" id="VRMG01000009">
    <property type="protein sequence ID" value="TXN29171.1"/>
    <property type="molecule type" value="Genomic_DNA"/>
</dbReference>
<name>A0A5C8UMM7_9MICO</name>
<dbReference type="Pfam" id="PF07905">
    <property type="entry name" value="PucR"/>
    <property type="match status" value="1"/>
</dbReference>
<evidence type="ECO:0000259" key="1">
    <source>
        <dbReference type="Pfam" id="PF07905"/>
    </source>
</evidence>
<dbReference type="AlphaFoldDB" id="A0A5C8UMM7"/>
<dbReference type="Pfam" id="PF13556">
    <property type="entry name" value="HTH_30"/>
    <property type="match status" value="1"/>
</dbReference>